<evidence type="ECO:0000256" key="1">
    <source>
        <dbReference type="SAM" id="Phobius"/>
    </source>
</evidence>
<keyword evidence="3" id="KW-1185">Reference proteome</keyword>
<feature type="transmembrane region" description="Helical" evidence="1">
    <location>
        <begin position="21"/>
        <end position="42"/>
    </location>
</feature>
<evidence type="ECO:0000313" key="3">
    <source>
        <dbReference type="Proteomes" id="UP000186868"/>
    </source>
</evidence>
<organism evidence="2 3">
    <name type="scientific">Hydrococcus rivularis NIES-593</name>
    <dbReference type="NCBI Taxonomy" id="1921803"/>
    <lineage>
        <taxon>Bacteria</taxon>
        <taxon>Bacillati</taxon>
        <taxon>Cyanobacteriota</taxon>
        <taxon>Cyanophyceae</taxon>
        <taxon>Pleurocapsales</taxon>
        <taxon>Hydrococcaceae</taxon>
        <taxon>Hydrococcus</taxon>
    </lineage>
</organism>
<keyword evidence="1" id="KW-0812">Transmembrane</keyword>
<reference evidence="2 3" key="1">
    <citation type="submission" date="2016-11" db="EMBL/GenBank/DDBJ databases">
        <title>Draft Genome Sequences of Nine Cyanobacterial Strains from Diverse Habitats.</title>
        <authorList>
            <person name="Zhu T."/>
            <person name="Hou S."/>
            <person name="Lu X."/>
            <person name="Hess W.R."/>
        </authorList>
    </citation>
    <scope>NUCLEOTIDE SEQUENCE [LARGE SCALE GENOMIC DNA]</scope>
    <source>
        <strain evidence="2 3">NIES-593</strain>
    </source>
</reference>
<evidence type="ECO:0000313" key="2">
    <source>
        <dbReference type="EMBL" id="OKH21326.1"/>
    </source>
</evidence>
<gene>
    <name evidence="2" type="ORF">NIES593_16130</name>
</gene>
<comment type="caution">
    <text evidence="2">The sequence shown here is derived from an EMBL/GenBank/DDBJ whole genome shotgun (WGS) entry which is preliminary data.</text>
</comment>
<accession>A0A1U7HCL7</accession>
<dbReference type="Proteomes" id="UP000186868">
    <property type="component" value="Unassembled WGS sequence"/>
</dbReference>
<keyword evidence="1" id="KW-1133">Transmembrane helix</keyword>
<sequence length="65" mass="7570">MQNFKTTAIETQEESSMEISWVDFALITLFNATLCILLPRLVTLNWSFGQQENKQLNIKRSQIVH</sequence>
<name>A0A1U7HCL7_9CYAN</name>
<dbReference type="EMBL" id="MRCB01000021">
    <property type="protein sequence ID" value="OKH21326.1"/>
    <property type="molecule type" value="Genomic_DNA"/>
</dbReference>
<dbReference type="AlphaFoldDB" id="A0A1U7HCL7"/>
<proteinExistence type="predicted"/>
<keyword evidence="1" id="KW-0472">Membrane</keyword>
<protein>
    <submittedName>
        <fullName evidence="2">Uncharacterized protein</fullName>
    </submittedName>
</protein>